<dbReference type="OrthoDB" id="9997163at2759"/>
<dbReference type="InterPro" id="IPR051387">
    <property type="entry name" value="BAF"/>
</dbReference>
<dbReference type="InterPro" id="IPR004122">
    <property type="entry name" value="BAF_prot"/>
</dbReference>
<gene>
    <name evidence="4" type="ORF">ACOC_LOCUS13157</name>
</gene>
<organism evidence="6">
    <name type="scientific">Angiostrongylus costaricensis</name>
    <name type="common">Nematode worm</name>
    <dbReference type="NCBI Taxonomy" id="334426"/>
    <lineage>
        <taxon>Eukaryota</taxon>
        <taxon>Metazoa</taxon>
        <taxon>Ecdysozoa</taxon>
        <taxon>Nematoda</taxon>
        <taxon>Chromadorea</taxon>
        <taxon>Rhabditida</taxon>
        <taxon>Rhabditina</taxon>
        <taxon>Rhabditomorpha</taxon>
        <taxon>Strongyloidea</taxon>
        <taxon>Metastrongylidae</taxon>
        <taxon>Angiostrongylus</taxon>
    </lineage>
</organism>
<keyword evidence="3" id="KW-1133">Transmembrane helix</keyword>
<evidence type="ECO:0000313" key="6">
    <source>
        <dbReference type="WBParaSite" id="ACOC_0001315601-mRNA-1"/>
    </source>
</evidence>
<dbReference type="GO" id="GO:0051276">
    <property type="term" value="P:chromosome organization"/>
    <property type="evidence" value="ECO:0007669"/>
    <property type="project" value="TreeGrafter"/>
</dbReference>
<dbReference type="GO" id="GO:0005634">
    <property type="term" value="C:nucleus"/>
    <property type="evidence" value="ECO:0007669"/>
    <property type="project" value="UniProtKB-SubCell"/>
</dbReference>
<proteinExistence type="predicted"/>
<evidence type="ECO:0000256" key="1">
    <source>
        <dbReference type="ARBA" id="ARBA00004123"/>
    </source>
</evidence>
<dbReference type="AlphaFoldDB" id="A0A0R3Q258"/>
<dbReference type="Proteomes" id="UP000267027">
    <property type="component" value="Unassembled WGS sequence"/>
</dbReference>
<accession>A0A0R3Q258</accession>
<dbReference type="Gene3D" id="1.10.150.40">
    <property type="entry name" value="Barrier-to-autointegration factor, BAF"/>
    <property type="match status" value="1"/>
</dbReference>
<comment type="subcellular location">
    <subcellularLocation>
        <location evidence="1">Nucleus</location>
    </subcellularLocation>
</comment>
<keyword evidence="3" id="KW-0472">Membrane</keyword>
<dbReference type="STRING" id="334426.A0A0R3Q258"/>
<dbReference type="PANTHER" id="PTHR47507">
    <property type="entry name" value="BARRIER TO AUTOINTEGRATION FACTOR 2"/>
    <property type="match status" value="1"/>
</dbReference>
<name>A0A0R3Q258_ANGCS</name>
<dbReference type="GO" id="GO:0000793">
    <property type="term" value="C:condensed chromosome"/>
    <property type="evidence" value="ECO:0007669"/>
    <property type="project" value="TreeGrafter"/>
</dbReference>
<dbReference type="InterPro" id="IPR036617">
    <property type="entry name" value="BAF_sf"/>
</dbReference>
<evidence type="ECO:0000313" key="5">
    <source>
        <dbReference type="Proteomes" id="UP000267027"/>
    </source>
</evidence>
<reference evidence="6" key="1">
    <citation type="submission" date="2017-02" db="UniProtKB">
        <authorList>
            <consortium name="WormBaseParasite"/>
        </authorList>
    </citation>
    <scope>IDENTIFICATION</scope>
</reference>
<evidence type="ECO:0000313" key="4">
    <source>
        <dbReference type="EMBL" id="VDM64742.1"/>
    </source>
</evidence>
<keyword evidence="5" id="KW-1185">Reference proteome</keyword>
<dbReference type="OMA" id="YMVLGQF"/>
<sequence length="84" mass="9830">MSPSVKHHEFVDEPMRDKPVSAIAGIAHNPCKILVDLGYDKAYVLFEQFLIYRKEKWFIEWLMAGTFLFELSLPSILHYLFALL</sequence>
<dbReference type="SMART" id="SM01023">
    <property type="entry name" value="BAF"/>
    <property type="match status" value="1"/>
</dbReference>
<evidence type="ECO:0000256" key="2">
    <source>
        <dbReference type="ARBA" id="ARBA00023242"/>
    </source>
</evidence>
<dbReference type="SUPFAM" id="SSF47798">
    <property type="entry name" value="Barrier-to-autointegration factor, BAF"/>
    <property type="match status" value="1"/>
</dbReference>
<reference evidence="4 5" key="2">
    <citation type="submission" date="2018-11" db="EMBL/GenBank/DDBJ databases">
        <authorList>
            <consortium name="Pathogen Informatics"/>
        </authorList>
    </citation>
    <scope>NUCLEOTIDE SEQUENCE [LARGE SCALE GENOMIC DNA]</scope>
    <source>
        <strain evidence="4 5">Costa Rica</strain>
    </source>
</reference>
<keyword evidence="2" id="KW-0539">Nucleus</keyword>
<feature type="transmembrane region" description="Helical" evidence="3">
    <location>
        <begin position="58"/>
        <end position="81"/>
    </location>
</feature>
<protein>
    <submittedName>
        <fullName evidence="6">DUF3961 domain-containing protein</fullName>
    </submittedName>
</protein>
<dbReference type="EMBL" id="UYYA01005558">
    <property type="protein sequence ID" value="VDM64742.1"/>
    <property type="molecule type" value="Genomic_DNA"/>
</dbReference>
<dbReference type="Pfam" id="PF02961">
    <property type="entry name" value="SAM_BAF"/>
    <property type="match status" value="1"/>
</dbReference>
<dbReference type="PANTHER" id="PTHR47507:SF6">
    <property type="entry name" value="BARRIER-TO-AUTOINTEGRATION FACTOR"/>
    <property type="match status" value="1"/>
</dbReference>
<keyword evidence="3" id="KW-0812">Transmembrane</keyword>
<dbReference type="WBParaSite" id="ACOC_0001315601-mRNA-1">
    <property type="protein sequence ID" value="ACOC_0001315601-mRNA-1"/>
    <property type="gene ID" value="ACOC_0001315601"/>
</dbReference>
<evidence type="ECO:0000256" key="3">
    <source>
        <dbReference type="SAM" id="Phobius"/>
    </source>
</evidence>
<dbReference type="GO" id="GO:0003677">
    <property type="term" value="F:DNA binding"/>
    <property type="evidence" value="ECO:0007669"/>
    <property type="project" value="InterPro"/>
</dbReference>